<dbReference type="AlphaFoldDB" id="A0A4S2MSF9"/>
<name>A0A4S2MSF9_9PEZI</name>
<gene>
    <name evidence="2" type="ORF">EX30DRAFT_342860</name>
</gene>
<dbReference type="Proteomes" id="UP000298138">
    <property type="component" value="Unassembled WGS sequence"/>
</dbReference>
<protein>
    <submittedName>
        <fullName evidence="2">Uncharacterized protein</fullName>
    </submittedName>
</protein>
<feature type="region of interest" description="Disordered" evidence="1">
    <location>
        <begin position="1"/>
        <end position="40"/>
    </location>
</feature>
<evidence type="ECO:0000256" key="1">
    <source>
        <dbReference type="SAM" id="MobiDB-lite"/>
    </source>
</evidence>
<feature type="compositionally biased region" description="Polar residues" evidence="1">
    <location>
        <begin position="1"/>
        <end position="11"/>
    </location>
</feature>
<evidence type="ECO:0000313" key="3">
    <source>
        <dbReference type="Proteomes" id="UP000298138"/>
    </source>
</evidence>
<organism evidence="2 3">
    <name type="scientific">Ascodesmis nigricans</name>
    <dbReference type="NCBI Taxonomy" id="341454"/>
    <lineage>
        <taxon>Eukaryota</taxon>
        <taxon>Fungi</taxon>
        <taxon>Dikarya</taxon>
        <taxon>Ascomycota</taxon>
        <taxon>Pezizomycotina</taxon>
        <taxon>Pezizomycetes</taxon>
        <taxon>Pezizales</taxon>
        <taxon>Ascodesmidaceae</taxon>
        <taxon>Ascodesmis</taxon>
    </lineage>
</organism>
<reference evidence="2 3" key="1">
    <citation type="submission" date="2019-04" db="EMBL/GenBank/DDBJ databases">
        <title>Comparative genomics and transcriptomics to analyze fruiting body development in filamentous ascomycetes.</title>
        <authorList>
            <consortium name="DOE Joint Genome Institute"/>
            <person name="Lutkenhaus R."/>
            <person name="Traeger S."/>
            <person name="Breuer J."/>
            <person name="Kuo A."/>
            <person name="Lipzen A."/>
            <person name="Pangilinan J."/>
            <person name="Dilworth D."/>
            <person name="Sandor L."/>
            <person name="Poggeler S."/>
            <person name="Barry K."/>
            <person name="Grigoriev I.V."/>
            <person name="Nowrousian M."/>
        </authorList>
    </citation>
    <scope>NUCLEOTIDE SEQUENCE [LARGE SCALE GENOMIC DNA]</scope>
    <source>
        <strain evidence="2 3">CBS 389.68</strain>
    </source>
</reference>
<evidence type="ECO:0000313" key="2">
    <source>
        <dbReference type="EMBL" id="TGZ78818.1"/>
    </source>
</evidence>
<keyword evidence="3" id="KW-1185">Reference proteome</keyword>
<feature type="compositionally biased region" description="Pro residues" evidence="1">
    <location>
        <begin position="14"/>
        <end position="24"/>
    </location>
</feature>
<dbReference type="InParanoid" id="A0A4S2MSF9"/>
<sequence length="60" mass="6739">MMSNFEISSRINYPPRPSHQPPSSHPTSDTPYPQPSSPHFPLQGIYSIYYTSAECRTPAS</sequence>
<accession>A0A4S2MSF9</accession>
<dbReference type="EMBL" id="ML220137">
    <property type="protein sequence ID" value="TGZ78818.1"/>
    <property type="molecule type" value="Genomic_DNA"/>
</dbReference>
<proteinExistence type="predicted"/>